<dbReference type="EMBL" id="CALNXK010000117">
    <property type="protein sequence ID" value="CAH3160745.1"/>
    <property type="molecule type" value="Genomic_DNA"/>
</dbReference>
<dbReference type="Proteomes" id="UP001159405">
    <property type="component" value="Unassembled WGS sequence"/>
</dbReference>
<name>A0ABN8QAN1_9CNID</name>
<evidence type="ECO:0000313" key="12">
    <source>
        <dbReference type="Proteomes" id="UP001159405"/>
    </source>
</evidence>
<dbReference type="SUPFAM" id="SSF81321">
    <property type="entry name" value="Family A G protein-coupled receptor-like"/>
    <property type="match status" value="1"/>
</dbReference>
<dbReference type="InterPro" id="IPR050569">
    <property type="entry name" value="TAAR"/>
</dbReference>
<dbReference type="Pfam" id="PF00001">
    <property type="entry name" value="7tm_1"/>
    <property type="match status" value="1"/>
</dbReference>
<dbReference type="Gene3D" id="1.20.1070.10">
    <property type="entry name" value="Rhodopsin 7-helix transmembrane proteins"/>
    <property type="match status" value="1"/>
</dbReference>
<dbReference type="PANTHER" id="PTHR24249:SF372">
    <property type="entry name" value="G-PROTEIN COUPLED RECEPTORS FAMILY 1 PROFILE DOMAIN-CONTAINING PROTEIN"/>
    <property type="match status" value="1"/>
</dbReference>
<evidence type="ECO:0000256" key="5">
    <source>
        <dbReference type="ARBA" id="ARBA00023040"/>
    </source>
</evidence>
<keyword evidence="12" id="KW-1185">Reference proteome</keyword>
<evidence type="ECO:0000313" key="11">
    <source>
        <dbReference type="EMBL" id="CAH3160745.1"/>
    </source>
</evidence>
<accession>A0ABN8QAN1</accession>
<dbReference type="InterPro" id="IPR017452">
    <property type="entry name" value="GPCR_Rhodpsn_7TM"/>
</dbReference>
<evidence type="ECO:0000259" key="10">
    <source>
        <dbReference type="PROSITE" id="PS50262"/>
    </source>
</evidence>
<evidence type="ECO:0000256" key="1">
    <source>
        <dbReference type="ARBA" id="ARBA00004651"/>
    </source>
</evidence>
<evidence type="ECO:0000256" key="7">
    <source>
        <dbReference type="ARBA" id="ARBA00023170"/>
    </source>
</evidence>
<gene>
    <name evidence="11" type="ORF">PLOB_00004076</name>
</gene>
<evidence type="ECO:0000256" key="6">
    <source>
        <dbReference type="ARBA" id="ARBA00023136"/>
    </source>
</evidence>
<protein>
    <recommendedName>
        <fullName evidence="10">G-protein coupled receptors family 1 profile domain-containing protein</fullName>
    </recommendedName>
</protein>
<keyword evidence="6 9" id="KW-0472">Membrane</keyword>
<evidence type="ECO:0000256" key="8">
    <source>
        <dbReference type="ARBA" id="ARBA00023224"/>
    </source>
</evidence>
<evidence type="ECO:0000256" key="3">
    <source>
        <dbReference type="ARBA" id="ARBA00022692"/>
    </source>
</evidence>
<dbReference type="PANTHER" id="PTHR24249">
    <property type="entry name" value="HISTAMINE RECEPTOR-RELATED G-PROTEIN COUPLED RECEPTOR"/>
    <property type="match status" value="1"/>
</dbReference>
<keyword evidence="4 9" id="KW-1133">Transmembrane helix</keyword>
<proteinExistence type="predicted"/>
<dbReference type="PROSITE" id="PS00237">
    <property type="entry name" value="G_PROTEIN_RECEP_F1_1"/>
    <property type="match status" value="1"/>
</dbReference>
<dbReference type="InterPro" id="IPR000276">
    <property type="entry name" value="GPCR_Rhodpsn"/>
</dbReference>
<keyword evidence="8" id="KW-0807">Transducer</keyword>
<comment type="subcellular location">
    <subcellularLocation>
        <location evidence="1">Cell membrane</location>
        <topology evidence="1">Multi-pass membrane protein</topology>
    </subcellularLocation>
</comment>
<evidence type="ECO:0000256" key="4">
    <source>
        <dbReference type="ARBA" id="ARBA00022989"/>
    </source>
</evidence>
<comment type="caution">
    <text evidence="11">The sequence shown here is derived from an EMBL/GenBank/DDBJ whole genome shotgun (WGS) entry which is preliminary data.</text>
</comment>
<keyword evidence="7" id="KW-0675">Receptor</keyword>
<keyword evidence="2" id="KW-1003">Cell membrane</keyword>
<organism evidence="11 12">
    <name type="scientific">Porites lobata</name>
    <dbReference type="NCBI Taxonomy" id="104759"/>
    <lineage>
        <taxon>Eukaryota</taxon>
        <taxon>Metazoa</taxon>
        <taxon>Cnidaria</taxon>
        <taxon>Anthozoa</taxon>
        <taxon>Hexacorallia</taxon>
        <taxon>Scleractinia</taxon>
        <taxon>Fungiina</taxon>
        <taxon>Poritidae</taxon>
        <taxon>Porites</taxon>
    </lineage>
</organism>
<feature type="transmembrane region" description="Helical" evidence="9">
    <location>
        <begin position="32"/>
        <end position="50"/>
    </location>
</feature>
<evidence type="ECO:0000256" key="2">
    <source>
        <dbReference type="ARBA" id="ARBA00022475"/>
    </source>
</evidence>
<reference evidence="11 12" key="1">
    <citation type="submission" date="2022-05" db="EMBL/GenBank/DDBJ databases">
        <authorList>
            <consortium name="Genoscope - CEA"/>
            <person name="William W."/>
        </authorList>
    </citation>
    <scope>NUCLEOTIDE SEQUENCE [LARGE SCALE GENOMIC DNA]</scope>
</reference>
<evidence type="ECO:0000256" key="9">
    <source>
        <dbReference type="SAM" id="Phobius"/>
    </source>
</evidence>
<keyword evidence="5" id="KW-0297">G-protein coupled receptor</keyword>
<keyword evidence="3 9" id="KW-0812">Transmembrane</keyword>
<dbReference type="PROSITE" id="PS50262">
    <property type="entry name" value="G_PROTEIN_RECEP_F1_2"/>
    <property type="match status" value="1"/>
</dbReference>
<feature type="transmembrane region" description="Helical" evidence="9">
    <location>
        <begin position="71"/>
        <end position="93"/>
    </location>
</feature>
<sequence length="113" mass="13175">MAIADFCFGLTYFPTFFTCEFYLPCDQELRQIFAAYFAFASLTNLCVMTVDRYVAIVMPFKYIPIMTSRCIVAMVFLGWLFPTVLYFLIAVILKQLASEDIFITFKISRLFVF</sequence>
<feature type="domain" description="G-protein coupled receptors family 1 profile" evidence="10">
    <location>
        <begin position="1"/>
        <end position="113"/>
    </location>
</feature>